<evidence type="ECO:0000313" key="3">
    <source>
        <dbReference type="EMBL" id="RKN79679.1"/>
    </source>
</evidence>
<dbReference type="Proteomes" id="UP000276603">
    <property type="component" value="Unassembled WGS sequence"/>
</dbReference>
<organism evidence="3 4">
    <name type="scientific">Ulvibacterium marinum</name>
    <dbReference type="NCBI Taxonomy" id="2419782"/>
    <lineage>
        <taxon>Bacteria</taxon>
        <taxon>Pseudomonadati</taxon>
        <taxon>Bacteroidota</taxon>
        <taxon>Flavobacteriia</taxon>
        <taxon>Flavobacteriales</taxon>
        <taxon>Flavobacteriaceae</taxon>
        <taxon>Ulvibacterium</taxon>
    </lineage>
</organism>
<dbReference type="AlphaFoldDB" id="A0A3B0C6K5"/>
<evidence type="ECO:0000313" key="4">
    <source>
        <dbReference type="Proteomes" id="UP000276603"/>
    </source>
</evidence>
<protein>
    <submittedName>
        <fullName evidence="3">Universal stress protein</fullName>
    </submittedName>
</protein>
<dbReference type="InterPro" id="IPR014729">
    <property type="entry name" value="Rossmann-like_a/b/a_fold"/>
</dbReference>
<dbReference type="CDD" id="cd00293">
    <property type="entry name" value="USP-like"/>
    <property type="match status" value="1"/>
</dbReference>
<name>A0A3B0C6K5_9FLAO</name>
<sequence>MNKILVPVDFSNTSSNALSYATELFRGSATEITVLHVYGTKSTALLMKNINSVLEKDAKRRMDELLENVQKKHPDLTLKTKIIKNYAVSAIASLGDSGHYDYIVMGTKGASGLKEVFLGSVAGGVISKTSAPVIVVPAGYSFRSLEEIVFAVSDDPFSDANLLEPLRKIATMHQSKVKVLHIADKKTPQIEKALTAIEDLNPSVDYAFGTGDTNKDLNDYMMKDFAGLLCLIRTKKGFMHRLLNESVTLKQTFNSPVPLLILHD</sequence>
<dbReference type="InterPro" id="IPR006015">
    <property type="entry name" value="Universal_stress_UspA"/>
</dbReference>
<comment type="similarity">
    <text evidence="1">Belongs to the universal stress protein A family.</text>
</comment>
<reference evidence="3 4" key="1">
    <citation type="submission" date="2018-10" db="EMBL/GenBank/DDBJ databases">
        <title>Ulvibacterium marinum gen. nov., sp. nov., a novel marine bacterium of the family Flavobacteriaceae, isolated from a culture of the green alga Ulva prolifera.</title>
        <authorList>
            <person name="Zhang Z."/>
        </authorList>
    </citation>
    <scope>NUCLEOTIDE SEQUENCE [LARGE SCALE GENOMIC DNA]</scope>
    <source>
        <strain evidence="3 4">CCMM003</strain>
    </source>
</reference>
<feature type="domain" description="UspA" evidence="2">
    <location>
        <begin position="2"/>
        <end position="137"/>
    </location>
</feature>
<gene>
    <name evidence="3" type="ORF">D7Z94_15405</name>
</gene>
<keyword evidence="4" id="KW-1185">Reference proteome</keyword>
<comment type="caution">
    <text evidence="3">The sequence shown here is derived from an EMBL/GenBank/DDBJ whole genome shotgun (WGS) entry which is preliminary data.</text>
</comment>
<dbReference type="PRINTS" id="PR01438">
    <property type="entry name" value="UNVRSLSTRESS"/>
</dbReference>
<dbReference type="RefSeq" id="WP_120712487.1">
    <property type="nucleotide sequence ID" value="NZ_RBCJ01000003.1"/>
</dbReference>
<dbReference type="PANTHER" id="PTHR46268:SF6">
    <property type="entry name" value="UNIVERSAL STRESS PROTEIN UP12"/>
    <property type="match status" value="1"/>
</dbReference>
<evidence type="ECO:0000256" key="1">
    <source>
        <dbReference type="ARBA" id="ARBA00008791"/>
    </source>
</evidence>
<dbReference type="PANTHER" id="PTHR46268">
    <property type="entry name" value="STRESS RESPONSE PROTEIN NHAX"/>
    <property type="match status" value="1"/>
</dbReference>
<evidence type="ECO:0000259" key="2">
    <source>
        <dbReference type="Pfam" id="PF00582"/>
    </source>
</evidence>
<dbReference type="InterPro" id="IPR006016">
    <property type="entry name" value="UspA"/>
</dbReference>
<dbReference type="Pfam" id="PF00582">
    <property type="entry name" value="Usp"/>
    <property type="match status" value="1"/>
</dbReference>
<dbReference type="EMBL" id="RBCJ01000003">
    <property type="protein sequence ID" value="RKN79679.1"/>
    <property type="molecule type" value="Genomic_DNA"/>
</dbReference>
<dbReference type="SUPFAM" id="SSF52402">
    <property type="entry name" value="Adenine nucleotide alpha hydrolases-like"/>
    <property type="match status" value="2"/>
</dbReference>
<accession>A0A3B0C6K5</accession>
<dbReference type="Gene3D" id="3.40.50.620">
    <property type="entry name" value="HUPs"/>
    <property type="match status" value="2"/>
</dbReference>
<proteinExistence type="inferred from homology"/>
<dbReference type="OrthoDB" id="9788959at2"/>